<dbReference type="EMBL" id="BQXS01012704">
    <property type="protein sequence ID" value="GKT27110.1"/>
    <property type="molecule type" value="Genomic_DNA"/>
</dbReference>
<evidence type="ECO:0000313" key="2">
    <source>
        <dbReference type="EMBL" id="GKT27110.1"/>
    </source>
</evidence>
<keyword evidence="3" id="KW-1185">Reference proteome</keyword>
<reference evidence="2" key="1">
    <citation type="submission" date="2022-03" db="EMBL/GenBank/DDBJ databases">
        <title>Draft genome sequence of Aduncisulcus paluster, a free-living microaerophilic Fornicata.</title>
        <authorList>
            <person name="Yuyama I."/>
            <person name="Kume K."/>
            <person name="Tamura T."/>
            <person name="Inagaki Y."/>
            <person name="Hashimoto T."/>
        </authorList>
    </citation>
    <scope>NUCLEOTIDE SEQUENCE</scope>
    <source>
        <strain evidence="2">NY0171</strain>
    </source>
</reference>
<dbReference type="Proteomes" id="UP001057375">
    <property type="component" value="Unassembled WGS sequence"/>
</dbReference>
<name>A0ABQ5K3J3_9EUKA</name>
<feature type="compositionally biased region" description="Low complexity" evidence="1">
    <location>
        <begin position="1517"/>
        <end position="1527"/>
    </location>
</feature>
<comment type="caution">
    <text evidence="2">The sequence shown here is derived from an EMBL/GenBank/DDBJ whole genome shotgun (WGS) entry which is preliminary data.</text>
</comment>
<protein>
    <submittedName>
        <fullName evidence="2">Uncharacterized protein</fullName>
    </submittedName>
</protein>
<gene>
    <name evidence="2" type="ORF">ADUPG1_013618</name>
</gene>
<feature type="compositionally biased region" description="Basic and acidic residues" evidence="1">
    <location>
        <begin position="951"/>
        <end position="967"/>
    </location>
</feature>
<feature type="compositionally biased region" description="Basic residues" evidence="1">
    <location>
        <begin position="939"/>
        <end position="950"/>
    </location>
</feature>
<accession>A0ABQ5K3J3</accession>
<organism evidence="2 3">
    <name type="scientific">Aduncisulcus paluster</name>
    <dbReference type="NCBI Taxonomy" id="2918883"/>
    <lineage>
        <taxon>Eukaryota</taxon>
        <taxon>Metamonada</taxon>
        <taxon>Carpediemonas-like organisms</taxon>
        <taxon>Aduncisulcus</taxon>
    </lineage>
</organism>
<evidence type="ECO:0000256" key="1">
    <source>
        <dbReference type="SAM" id="MobiDB-lite"/>
    </source>
</evidence>
<feature type="compositionally biased region" description="Basic and acidic residues" evidence="1">
    <location>
        <begin position="1499"/>
        <end position="1513"/>
    </location>
</feature>
<proteinExistence type="predicted"/>
<feature type="compositionally biased region" description="Basic and acidic residues" evidence="1">
    <location>
        <begin position="1349"/>
        <end position="1360"/>
    </location>
</feature>
<feature type="region of interest" description="Disordered" evidence="1">
    <location>
        <begin position="930"/>
        <end position="970"/>
    </location>
</feature>
<feature type="region of interest" description="Disordered" evidence="1">
    <location>
        <begin position="1499"/>
        <end position="1542"/>
    </location>
</feature>
<evidence type="ECO:0000313" key="3">
    <source>
        <dbReference type="Proteomes" id="UP001057375"/>
    </source>
</evidence>
<feature type="region of interest" description="Disordered" evidence="1">
    <location>
        <begin position="1349"/>
        <end position="1369"/>
    </location>
</feature>
<sequence length="1651" mass="184719">MSHFDVLSNFFNDFSELDLKIAIQFINQSLSLDSDFGSKIGRTLFLCKKDLNSDDLLTAKKALKCVFFFSCFIQQCNNVSPEKVKAFVLPIFPGLISSLSKASLRFFSSSSTFQFKKSHLRYCFSSPYSSISQEMISMTLQESIEISFYILVNCCGVLKLGDSDPQKKMILTQLIPHMLSILQFDTDFRFDGIRFMMKSGAEMYCDPILSTIAELDDFKLFHVPTIPQKSSLMDKKDSKSNDNLLKSLICVSCGDELSVFLSKYPQRIRSGYFFSIADLCIDIINTMGIILGPHGQGFSEISLASTRESSKTEARSICSPDISQDRFDDNHEEKTIHVSKIFPADLFSILISWIYSLWVKQIPKLKSQSIRPYLNVSPIRALHQALFLISKGSGIDMSLCESDSSGITVELEGQSTTYSCDVFLPSLSLSDDSDKSESQSIEFSGHNYGIISTRYPSSISHLQEGLNILNRIEMIGCFDPDITITAIREALRCCLYYILKVYTSKELFNEIIRTKFLPIMENKDKKTSESSTIYSDKSSSVEKRVFPFSPLHISSPDDLQRSTVSISSFFMVLISNIMGSDGLTESVSQLLNALYSQADESPQEILVMLKYFSSHQERLIFLIVLLQCIPSVVIDINIEQVIEELEIPSFADYSLKSGPYCLGADLFSLVLLFCSIYMHKMIWYIRQRKGSQPKIETTQSFSFATFHMFSSGIHIRMRQLLSSVQNILFLAHSTLNMDIHGEFHQYMLLLCRTVLMMHYCCSTVSQSMSVSSYILSDKCQKIFSFSSPKPPSKVALHRSLKVYFDQSIQNIVRIVLRSVRMNITSNRKSKIIHSSTSDEDVINDGSPFSQSSRKVLISPIHYYSFLSHSASYLRSSISLTSLSCLADLLHYVKMFIDSSLTMEAKKMGFTMLLGIALCICTVPNPPKELQSLDPELSMKKKRKAGTGRKSKKEEKKGKESSSDKRSNDISSAIPLSCSPAFKLHSALSLTLVRNSPLPYTQNIPSLLHQRKENSIPSQLVLHTPMTDSLPKDQLRAQYAQVLHKRRSLISTIFSTTYEHVSISLSSMSIPFLRLLLSIMHLSLASLFIDGYNIQEHEDIDTYTRNGQDTALPQLYGMFNSVAQSVSAIGFQKWDLKRMQMIMDFMTYSVLPMFPSFSATSFSHILLPMCEIVCVKGIQGSMVEFKENKAGQQIAGKKRSLKLIDKIDMKQGVTSLKGILALLEGSFSSSPSLQVEREEEALMVSKNNSSHSLHYHSNASGLLGSILSFLASFSHFSMAIGSGNEDDSSFSLGSDESIYSTFSGLPTHPRRVALLLRAMGNFSVDSAIVHRASHMHAQIITNEKEKKLMDGIGDSRSHDQPSHSIGSESGTSVLDASISHQLKTFKKLKGVFQPIPEPPSVLEDVIVSSQIFDAIKEVLSSEHQERIEKIKDSLYVANDPSCTSEISQSLETQSSSSKPFQSLHKKTPMIEVISSSDFFHGDSDEVLRRAGIEFTSDRKLEEEELQRSVEKSKTEIQSTSDPESSSISTVIRSETGVITPHSSKKISEHALGQIMKIIPMSEASSSAASPLSLLHGSSSCNLSSVSLDIQRARVKRFIRDTIREIGGESGLSISENDVFGFDEKISLKLRQKKLVLFSLFSQGNSFFKSKQE</sequence>